<name>A0A9Q0TWK4_SALPP</name>
<proteinExistence type="predicted"/>
<feature type="chain" id="PRO_5040163743" evidence="1">
    <location>
        <begin position="25"/>
        <end position="194"/>
    </location>
</feature>
<evidence type="ECO:0000256" key="1">
    <source>
        <dbReference type="SAM" id="SignalP"/>
    </source>
</evidence>
<keyword evidence="1" id="KW-0732">Signal</keyword>
<protein>
    <submittedName>
        <fullName evidence="2">Uncharacterized protein</fullName>
    </submittedName>
</protein>
<reference evidence="2" key="2">
    <citation type="journal article" date="2023" name="Int. J. Mol. Sci.">
        <title>De Novo Assembly and Annotation of 11 Diverse Shrub Willow (Salix) Genomes Reveals Novel Gene Organization in Sex-Linked Regions.</title>
        <authorList>
            <person name="Hyden B."/>
            <person name="Feng K."/>
            <person name="Yates T.B."/>
            <person name="Jawdy S."/>
            <person name="Cereghino C."/>
            <person name="Smart L.B."/>
            <person name="Muchero W."/>
        </authorList>
    </citation>
    <scope>NUCLEOTIDE SEQUENCE</scope>
    <source>
        <tissue evidence="2">Shoot tip</tissue>
    </source>
</reference>
<reference evidence="2" key="1">
    <citation type="submission" date="2022-11" db="EMBL/GenBank/DDBJ databases">
        <authorList>
            <person name="Hyden B.L."/>
            <person name="Feng K."/>
            <person name="Yates T."/>
            <person name="Jawdy S."/>
            <person name="Smart L.B."/>
            <person name="Muchero W."/>
        </authorList>
    </citation>
    <scope>NUCLEOTIDE SEQUENCE</scope>
    <source>
        <tissue evidence="2">Shoot tip</tissue>
    </source>
</reference>
<dbReference type="AlphaFoldDB" id="A0A9Q0TWK4"/>
<comment type="caution">
    <text evidence="2">The sequence shown here is derived from an EMBL/GenBank/DDBJ whole genome shotgun (WGS) entry which is preliminary data.</text>
</comment>
<gene>
    <name evidence="2" type="ORF">OIU79_006920</name>
</gene>
<evidence type="ECO:0000313" key="2">
    <source>
        <dbReference type="EMBL" id="KAJ6719153.1"/>
    </source>
</evidence>
<dbReference type="EMBL" id="JAPFFK010000014">
    <property type="protein sequence ID" value="KAJ6719153.1"/>
    <property type="molecule type" value="Genomic_DNA"/>
</dbReference>
<evidence type="ECO:0000313" key="3">
    <source>
        <dbReference type="Proteomes" id="UP001151532"/>
    </source>
</evidence>
<organism evidence="2 3">
    <name type="scientific">Salix purpurea</name>
    <name type="common">Purple osier willow</name>
    <dbReference type="NCBI Taxonomy" id="77065"/>
    <lineage>
        <taxon>Eukaryota</taxon>
        <taxon>Viridiplantae</taxon>
        <taxon>Streptophyta</taxon>
        <taxon>Embryophyta</taxon>
        <taxon>Tracheophyta</taxon>
        <taxon>Spermatophyta</taxon>
        <taxon>Magnoliopsida</taxon>
        <taxon>eudicotyledons</taxon>
        <taxon>Gunneridae</taxon>
        <taxon>Pentapetalae</taxon>
        <taxon>rosids</taxon>
        <taxon>fabids</taxon>
        <taxon>Malpighiales</taxon>
        <taxon>Salicaceae</taxon>
        <taxon>Saliceae</taxon>
        <taxon>Salix</taxon>
    </lineage>
</organism>
<accession>A0A9Q0TWK4</accession>
<sequence length="194" mass="20325">MARTAMSMGLAMVSVSMLCAGAMAQSDCTSATIEHVTVPELHHEGTPPLHPHNAAFGYLVLFAHRLGACAEVLKGGGSSLGINVNQTRGDSLTRVLATCKLHPSAAAIMVPLQFASPSGNTGKLQAPLRVQHYVLLSTCSRETLTGVGTLDPKAVRVNEADGTSVEAPGGILNLFLCSSFSLALHMVKPSQRFF</sequence>
<feature type="signal peptide" evidence="1">
    <location>
        <begin position="1"/>
        <end position="24"/>
    </location>
</feature>
<keyword evidence="3" id="KW-1185">Reference proteome</keyword>
<dbReference type="Proteomes" id="UP001151532">
    <property type="component" value="Chromosome 10"/>
</dbReference>